<evidence type="ECO:0000259" key="9">
    <source>
        <dbReference type="Pfam" id="PF20258"/>
    </source>
</evidence>
<proteinExistence type="inferred from homology"/>
<dbReference type="NCBIfam" id="TIGR00420">
    <property type="entry name" value="trmU"/>
    <property type="match status" value="1"/>
</dbReference>
<organism evidence="11">
    <name type="scientific">marine metagenome</name>
    <dbReference type="NCBI Taxonomy" id="408172"/>
    <lineage>
        <taxon>unclassified sequences</taxon>
        <taxon>metagenomes</taxon>
        <taxon>ecological metagenomes</taxon>
    </lineage>
</organism>
<dbReference type="InterPro" id="IPR004506">
    <property type="entry name" value="MnmA-like"/>
</dbReference>
<dbReference type="PANTHER" id="PTHR11933">
    <property type="entry name" value="TRNA 5-METHYLAMINOMETHYL-2-THIOURIDYLATE -METHYLTRANSFERASE"/>
    <property type="match status" value="1"/>
</dbReference>
<feature type="domain" description="tRNA-specific 2-thiouridylase MnmA-like central" evidence="10">
    <location>
        <begin position="215"/>
        <end position="276"/>
    </location>
</feature>
<keyword evidence="7" id="KW-1015">Disulfide bond</keyword>
<dbReference type="CDD" id="cd01998">
    <property type="entry name" value="MnmA_TRMU-like"/>
    <property type="match status" value="1"/>
</dbReference>
<accession>A0A381W3K7</accession>
<evidence type="ECO:0000256" key="5">
    <source>
        <dbReference type="ARBA" id="ARBA00022840"/>
    </source>
</evidence>
<dbReference type="InterPro" id="IPR046885">
    <property type="entry name" value="MnmA-like_C"/>
</dbReference>
<evidence type="ECO:0000256" key="8">
    <source>
        <dbReference type="SAM" id="MobiDB-lite"/>
    </source>
</evidence>
<evidence type="ECO:0000313" key="11">
    <source>
        <dbReference type="EMBL" id="SVA46941.1"/>
    </source>
</evidence>
<keyword evidence="6" id="KW-0694">RNA-binding</keyword>
<dbReference type="Gene3D" id="3.40.50.620">
    <property type="entry name" value="HUPs"/>
    <property type="match status" value="1"/>
</dbReference>
<dbReference type="Pfam" id="PF20258">
    <property type="entry name" value="tRNA_Me_trans_C"/>
    <property type="match status" value="1"/>
</dbReference>
<dbReference type="GO" id="GO:0002143">
    <property type="term" value="P:tRNA wobble position uridine thiolation"/>
    <property type="evidence" value="ECO:0007669"/>
    <property type="project" value="TreeGrafter"/>
</dbReference>
<reference evidence="11" key="1">
    <citation type="submission" date="2018-05" db="EMBL/GenBank/DDBJ databases">
        <authorList>
            <person name="Lanie J.A."/>
            <person name="Ng W.-L."/>
            <person name="Kazmierczak K.M."/>
            <person name="Andrzejewski T.M."/>
            <person name="Davidsen T.M."/>
            <person name="Wayne K.J."/>
            <person name="Tettelin H."/>
            <person name="Glass J.I."/>
            <person name="Rusch D."/>
            <person name="Podicherti R."/>
            <person name="Tsui H.-C.T."/>
            <person name="Winkler M.E."/>
        </authorList>
    </citation>
    <scope>NUCLEOTIDE SEQUENCE</scope>
</reference>
<dbReference type="InterPro" id="IPR046884">
    <property type="entry name" value="MnmA-like_central"/>
</dbReference>
<dbReference type="InterPro" id="IPR014729">
    <property type="entry name" value="Rossmann-like_a/b/a_fold"/>
</dbReference>
<evidence type="ECO:0000256" key="6">
    <source>
        <dbReference type="ARBA" id="ARBA00022884"/>
    </source>
</evidence>
<keyword evidence="5" id="KW-0067">ATP-binding</keyword>
<evidence type="ECO:0000256" key="7">
    <source>
        <dbReference type="ARBA" id="ARBA00023157"/>
    </source>
</evidence>
<name>A0A381W3K7_9ZZZZ</name>
<feature type="region of interest" description="Disordered" evidence="8">
    <location>
        <begin position="358"/>
        <end position="377"/>
    </location>
</feature>
<keyword evidence="3" id="KW-0819">tRNA processing</keyword>
<dbReference type="GO" id="GO:0016783">
    <property type="term" value="F:sulfurtransferase activity"/>
    <property type="evidence" value="ECO:0007669"/>
    <property type="project" value="InterPro"/>
</dbReference>
<keyword evidence="2" id="KW-0808">Transferase</keyword>
<dbReference type="FunFam" id="3.40.50.620:FF:000115">
    <property type="entry name" value="tRNA-specific 2-thiouridylase MnmA"/>
    <property type="match status" value="1"/>
</dbReference>
<dbReference type="Gene3D" id="2.30.30.280">
    <property type="entry name" value="Adenine nucleotide alpha hydrolases-like domains"/>
    <property type="match status" value="1"/>
</dbReference>
<gene>
    <name evidence="11" type="ORF">METZ01_LOCUS99795</name>
</gene>
<dbReference type="Pfam" id="PF20259">
    <property type="entry name" value="tRNA_Me_trans_M"/>
    <property type="match status" value="1"/>
</dbReference>
<feature type="domain" description="tRNA-specific 2-thiouridylase MnmA-like C-terminal" evidence="9">
    <location>
        <begin position="285"/>
        <end position="359"/>
    </location>
</feature>
<keyword evidence="1" id="KW-0820">tRNA-binding</keyword>
<dbReference type="GO" id="GO:0000049">
    <property type="term" value="F:tRNA binding"/>
    <property type="evidence" value="ECO:0007669"/>
    <property type="project" value="UniProtKB-KW"/>
</dbReference>
<dbReference type="PANTHER" id="PTHR11933:SF5">
    <property type="entry name" value="MITOCHONDRIAL TRNA-SPECIFIC 2-THIOURIDYLASE 1"/>
    <property type="match status" value="1"/>
</dbReference>
<dbReference type="Pfam" id="PF03054">
    <property type="entry name" value="tRNA_Me_trans"/>
    <property type="match status" value="1"/>
</dbReference>
<evidence type="ECO:0000256" key="3">
    <source>
        <dbReference type="ARBA" id="ARBA00022694"/>
    </source>
</evidence>
<dbReference type="InterPro" id="IPR023382">
    <property type="entry name" value="MnmA-like_central_sf"/>
</dbReference>
<protein>
    <submittedName>
        <fullName evidence="11">Uncharacterized protein</fullName>
    </submittedName>
</protein>
<evidence type="ECO:0000259" key="10">
    <source>
        <dbReference type="Pfam" id="PF20259"/>
    </source>
</evidence>
<dbReference type="AlphaFoldDB" id="A0A381W3K7"/>
<dbReference type="EMBL" id="UINC01010562">
    <property type="protein sequence ID" value="SVA46941.1"/>
    <property type="molecule type" value="Genomic_DNA"/>
</dbReference>
<sequence length="377" mass="41711">MPLDNKTHQAVVAMSGGVDSSVAALLLKNAGLNPIGITMRIYDVDKTPDLPRNYQGCCTVDDAEDARRVCEILDIPHYVMDLRKEFQTYVINYFLSEYQLGNTPHPCIACNDKIKFSFLLERARFLNAHYVATGHYARIESSERGFSLLKGLDANKDQSYVLYNMGQKELSQSLMPVGSYSKTAIRQLAYEAGFPNANKPDSQEICFIPLGDYRAFLKEKVQPKPGLLTDSNGTVLGHHQGIEFYTIGQRRGLEIKSTVPLYVTAIDPDSGIITLGPDSELFQSELFADKVSWISGKPPEAGSEVMVKIRYNATETPGRLFATANNTTQVELYDMQRAITPGQAVVFYRGDEVLGGGRITRPPQPISALKNSSISHA</sequence>
<evidence type="ECO:0000256" key="1">
    <source>
        <dbReference type="ARBA" id="ARBA00022555"/>
    </source>
</evidence>
<dbReference type="Gene3D" id="2.40.30.10">
    <property type="entry name" value="Translation factors"/>
    <property type="match status" value="1"/>
</dbReference>
<dbReference type="HAMAP" id="MF_00144">
    <property type="entry name" value="tRNA_thiouridyl_MnmA"/>
    <property type="match status" value="1"/>
</dbReference>
<dbReference type="SUPFAM" id="SSF52402">
    <property type="entry name" value="Adenine nucleotide alpha hydrolases-like"/>
    <property type="match status" value="1"/>
</dbReference>
<evidence type="ECO:0000256" key="4">
    <source>
        <dbReference type="ARBA" id="ARBA00022741"/>
    </source>
</evidence>
<dbReference type="NCBIfam" id="NF001138">
    <property type="entry name" value="PRK00143.1"/>
    <property type="match status" value="1"/>
</dbReference>
<dbReference type="GO" id="GO:0005524">
    <property type="term" value="F:ATP binding"/>
    <property type="evidence" value="ECO:0007669"/>
    <property type="project" value="UniProtKB-KW"/>
</dbReference>
<evidence type="ECO:0000256" key="2">
    <source>
        <dbReference type="ARBA" id="ARBA00022679"/>
    </source>
</evidence>
<keyword evidence="4" id="KW-0547">Nucleotide-binding</keyword>